<dbReference type="Proteomes" id="UP001221142">
    <property type="component" value="Unassembled WGS sequence"/>
</dbReference>
<reference evidence="1" key="1">
    <citation type="submission" date="2023-03" db="EMBL/GenBank/DDBJ databases">
        <title>Massive genome expansion in bonnet fungi (Mycena s.s.) driven by repeated elements and novel gene families across ecological guilds.</title>
        <authorList>
            <consortium name="Lawrence Berkeley National Laboratory"/>
            <person name="Harder C.B."/>
            <person name="Miyauchi S."/>
            <person name="Viragh M."/>
            <person name="Kuo A."/>
            <person name="Thoen E."/>
            <person name="Andreopoulos B."/>
            <person name="Lu D."/>
            <person name="Skrede I."/>
            <person name="Drula E."/>
            <person name="Henrissat B."/>
            <person name="Morin E."/>
            <person name="Kohler A."/>
            <person name="Barry K."/>
            <person name="LaButti K."/>
            <person name="Morin E."/>
            <person name="Salamov A."/>
            <person name="Lipzen A."/>
            <person name="Mereny Z."/>
            <person name="Hegedus B."/>
            <person name="Baldrian P."/>
            <person name="Stursova M."/>
            <person name="Weitz H."/>
            <person name="Taylor A."/>
            <person name="Grigoriev I.V."/>
            <person name="Nagy L.G."/>
            <person name="Martin F."/>
            <person name="Kauserud H."/>
        </authorList>
    </citation>
    <scope>NUCLEOTIDE SEQUENCE</scope>
    <source>
        <strain evidence="1">9284</strain>
    </source>
</reference>
<protein>
    <submittedName>
        <fullName evidence="1">Uncharacterized protein</fullName>
    </submittedName>
</protein>
<dbReference type="EMBL" id="JARKIF010000065">
    <property type="protein sequence ID" value="KAJ7606017.1"/>
    <property type="molecule type" value="Genomic_DNA"/>
</dbReference>
<evidence type="ECO:0000313" key="2">
    <source>
        <dbReference type="Proteomes" id="UP001221142"/>
    </source>
</evidence>
<accession>A0AAD7B0H9</accession>
<evidence type="ECO:0000313" key="1">
    <source>
        <dbReference type="EMBL" id="KAJ7606017.1"/>
    </source>
</evidence>
<comment type="caution">
    <text evidence="1">The sequence shown here is derived from an EMBL/GenBank/DDBJ whole genome shotgun (WGS) entry which is preliminary data.</text>
</comment>
<gene>
    <name evidence="1" type="ORF">FB45DRAFT_1012236</name>
</gene>
<proteinExistence type="predicted"/>
<sequence>MRRKELIPLTLVRVVISHTCCYSRLESDTSNVAQAKTEFDWQAWNIEGNAISELQKWGAGHENSKWRKLADAIDHCLKSKTLEAVQDFIPDRPVPVKTLVKALLSIVQLGISANLLAQNVPVIQKKVYDFAQEAIEYIRTLVGILGGWAWQRG</sequence>
<keyword evidence="2" id="KW-1185">Reference proteome</keyword>
<organism evidence="1 2">
    <name type="scientific">Roridomyces roridus</name>
    <dbReference type="NCBI Taxonomy" id="1738132"/>
    <lineage>
        <taxon>Eukaryota</taxon>
        <taxon>Fungi</taxon>
        <taxon>Dikarya</taxon>
        <taxon>Basidiomycota</taxon>
        <taxon>Agaricomycotina</taxon>
        <taxon>Agaricomycetes</taxon>
        <taxon>Agaricomycetidae</taxon>
        <taxon>Agaricales</taxon>
        <taxon>Marasmiineae</taxon>
        <taxon>Mycenaceae</taxon>
        <taxon>Roridomyces</taxon>
    </lineage>
</organism>
<name>A0AAD7B0H9_9AGAR</name>
<dbReference type="AlphaFoldDB" id="A0AAD7B0H9"/>